<dbReference type="InterPro" id="IPR036872">
    <property type="entry name" value="CH_dom_sf"/>
</dbReference>
<dbReference type="PANTHER" id="PTHR45818:SF3">
    <property type="entry name" value="PROTEIN VAV"/>
    <property type="match status" value="1"/>
</dbReference>
<dbReference type="SMART" id="SM00033">
    <property type="entry name" value="CH"/>
    <property type="match status" value="1"/>
</dbReference>
<dbReference type="SUPFAM" id="SSF47576">
    <property type="entry name" value="Calponin-homology domain, CH-domain"/>
    <property type="match status" value="1"/>
</dbReference>
<keyword evidence="3" id="KW-1185">Reference proteome</keyword>
<protein>
    <submittedName>
        <fullName evidence="4">Calponin-homology (CH) domain-containing protein</fullName>
    </submittedName>
</protein>
<dbReference type="GO" id="GO:0005085">
    <property type="term" value="F:guanyl-nucleotide exchange factor activity"/>
    <property type="evidence" value="ECO:0007669"/>
    <property type="project" value="TreeGrafter"/>
</dbReference>
<dbReference type="STRING" id="387005.A0A183HEP2"/>
<dbReference type="PRINTS" id="PR00888">
    <property type="entry name" value="SM22CALPONIN"/>
</dbReference>
<accession>A0A183HEP2</accession>
<dbReference type="Gene3D" id="1.10.418.10">
    <property type="entry name" value="Calponin-like domain"/>
    <property type="match status" value="1"/>
</dbReference>
<dbReference type="Proteomes" id="UP000267606">
    <property type="component" value="Unassembled WGS sequence"/>
</dbReference>
<dbReference type="EMBL" id="UZAJ01005397">
    <property type="protein sequence ID" value="VDO44909.1"/>
    <property type="molecule type" value="Genomic_DNA"/>
</dbReference>
<dbReference type="Pfam" id="PF00307">
    <property type="entry name" value="CH"/>
    <property type="match status" value="1"/>
</dbReference>
<dbReference type="InterPro" id="IPR003096">
    <property type="entry name" value="SM22_calponin"/>
</dbReference>
<gene>
    <name evidence="2" type="ORF">OFLC_LOCUS5954</name>
</gene>
<feature type="domain" description="Calponin-homology (CH)" evidence="1">
    <location>
        <begin position="5"/>
        <end position="123"/>
    </location>
</feature>
<dbReference type="InterPro" id="IPR001715">
    <property type="entry name" value="CH_dom"/>
</dbReference>
<evidence type="ECO:0000259" key="1">
    <source>
        <dbReference type="PROSITE" id="PS50021"/>
    </source>
</evidence>
<sequence>MAESTELWRECVRWMNECGILDTKHRVTEASAEIGEFATILRDGVLLCLLCNRLCENCIDIKDLQQRPQMAQFLCCKNICEFLKACKNTFEMKPEDLFDPWDLYRLDDFGKVLRTLSKLSMSSVAKLSGIRFNFQSFII</sequence>
<reference evidence="2 3" key="2">
    <citation type="submission" date="2018-11" db="EMBL/GenBank/DDBJ databases">
        <authorList>
            <consortium name="Pathogen Informatics"/>
        </authorList>
    </citation>
    <scope>NUCLEOTIDE SEQUENCE [LARGE SCALE GENOMIC DNA]</scope>
</reference>
<dbReference type="WBParaSite" id="OFLC_0000595301-mRNA-1">
    <property type="protein sequence ID" value="OFLC_0000595301-mRNA-1"/>
    <property type="gene ID" value="OFLC_0000595301"/>
</dbReference>
<dbReference type="AlphaFoldDB" id="A0A183HEP2"/>
<evidence type="ECO:0000313" key="4">
    <source>
        <dbReference type="WBParaSite" id="OFLC_0000595301-mRNA-1"/>
    </source>
</evidence>
<evidence type="ECO:0000313" key="3">
    <source>
        <dbReference type="Proteomes" id="UP000267606"/>
    </source>
</evidence>
<organism evidence="4">
    <name type="scientific">Onchocerca flexuosa</name>
    <dbReference type="NCBI Taxonomy" id="387005"/>
    <lineage>
        <taxon>Eukaryota</taxon>
        <taxon>Metazoa</taxon>
        <taxon>Ecdysozoa</taxon>
        <taxon>Nematoda</taxon>
        <taxon>Chromadorea</taxon>
        <taxon>Rhabditida</taxon>
        <taxon>Spirurina</taxon>
        <taxon>Spiruromorpha</taxon>
        <taxon>Filarioidea</taxon>
        <taxon>Onchocercidae</taxon>
        <taxon>Onchocerca</taxon>
    </lineage>
</organism>
<name>A0A183HEP2_9BILA</name>
<dbReference type="PANTHER" id="PTHR45818">
    <property type="entry name" value="PROTEIN VAV"/>
    <property type="match status" value="1"/>
</dbReference>
<evidence type="ECO:0000313" key="2">
    <source>
        <dbReference type="EMBL" id="VDO44909.1"/>
    </source>
</evidence>
<dbReference type="GO" id="GO:0005737">
    <property type="term" value="C:cytoplasm"/>
    <property type="evidence" value="ECO:0007669"/>
    <property type="project" value="TreeGrafter"/>
</dbReference>
<dbReference type="CDD" id="cd21201">
    <property type="entry name" value="CH_VAV"/>
    <property type="match status" value="1"/>
</dbReference>
<dbReference type="GO" id="GO:0016477">
    <property type="term" value="P:cell migration"/>
    <property type="evidence" value="ECO:0007669"/>
    <property type="project" value="TreeGrafter"/>
</dbReference>
<reference evidence="4" key="1">
    <citation type="submission" date="2016-06" db="UniProtKB">
        <authorList>
            <consortium name="WormBaseParasite"/>
        </authorList>
    </citation>
    <scope>IDENTIFICATION</scope>
</reference>
<dbReference type="PROSITE" id="PS50021">
    <property type="entry name" value="CH"/>
    <property type="match status" value="1"/>
</dbReference>
<proteinExistence type="predicted"/>